<sequence length="1663" mass="173280">MKRVLIPLLLLLPGLAEAQVVRPFQFAYNQDIHGDIVIIGNTLMTCGTSTVTPSNPPNCNTNDTSLNNDRQMVFVDFDGDPSTPNSSRATLNLPSGANVVFAGLYWGARANPTSTARNQIRLRPPGAGAYQTITATWLETITTQGTSTTRPYAAFADVTAIVRSAGSGDYWVAGITAATGNDGLGFYAGWSLVVVYQHPSEPLRRLSVAHGLAVVSNGNNVTQTISGLLTPLVGPVEARIGAVAWEGDAGITGDQFQIRPTGSATWQSLSDSQNPSNNFFNSSISRLGSRFSAKLPDYVNQFALDADLVQYNGLPNGTTSVDLRFTSSQDVYFPQVLTFAVNLYLPDLVTTFTKTVQDLNGGDVLPGDVLEYTISFTNTGLDGATNVVVRDPIPAHTQYVPGSLRVLTNATGAPTGTFTDAAGDDIAEYAASCPEFSGAPCVRFRLGTGANATSGGLILPTQGASVRFRVQVLPSAAGQTITNTAHVSYNSQTLGTGYSKTASASVQIPVYQRISGKVYEDPIGNAQPSGFVPRPGVRVRLYQDLNNNGQIDASDTFVAETTTASDGSYTFSVLNGYYLVAVDSRSVSPSAGFNTGYGQGDVWAEETYGDDPTTPALDLGPRYGGANPGASDGFNPSDTAPSANTGAKHLARVQVSGSDVSGVDFAFSFNVVTNLRGGDTADDDASANRTVQGSLRQFLQNANAIAGPNAMRFVPASPYAPNTSGSGGSWWTLSVSNPLPFVLDQYTTLDGTAYDAQNPLSLRDTNPGVLGTGGTVGVDGLPLPQTPRPELALDFSAQTNASGTAGIRVEAQNTTIRRLSLYGQRGFSTGGQAAIFVTSAGQATLEELVVGAVPDGSDPTSVGAQQNRRYGVRLEGRATVRGSFFAYNGYAILLNGPSAQGSQIEGNEFAYNGPNSTSTEGAADGDTVAFWNSGTAWTTPTVFRGNLVRDVREVSGLAAATDRGKGLELWYSGTRNVLIENNTILRARTAGVGIHGGAQGNTLRKNIIQDTLGYAGQGGAGVHLSNTGGTPLRNRITQNHFGNNRGLAIDLDSGAGTVGNGVTPNDGNCNNTSEPNVGLDFPVITRAQAVGSSLLVEGTACPNVTVEVYKAVAGSGDFLGGLGYGEGVLYLGSGTASSSGAFSFTVPLSGLSPGDYVSAIAIDTGGNTSEFSANFQVVFGYTLSGQVYHDREPNGMRNGEDWSDGVPVYVKLVQGSTVVAVETVNPGSGTYTFTGVAPGSYTLVLDDNNDPADTTPTPPSGWLFINPAGGSRGVTVTSADVTGQDFGLFRGFRLEGRVFLDDGEGGGDANNAWQDGGERGVPGVVVTATDGTNSRTATTDGLGFYRLYIPYSFGSVTLSHPARPATGWNDGTTAYQVASWAEATAPNSSGATVNLDPSALSGVVVRNFGVVRESRLYPDASGQTGSPGAITYAHFIKPGTLGSYTLSLANAPRFAYQVRRDVNCDGDFDDPGEGFQGLPLTFTVDATWPREADGSLKACGLEVRVLVPAGEPDGSLDIALLSGALSYANNPGVVEARGLTDTTTVSTGQVRLEKRVRNVTQGTAFGASASGKPGEVLEYCIAFRNLGTAAVTGFVLTDPIPFFTDLLSYGSSQDIKLTFGTTTYLTAAQDSDQGEVVGGVVRVALGTLGPGAYGEVCYQARIR</sequence>
<evidence type="ECO:0000313" key="5">
    <source>
        <dbReference type="EMBL" id="KOX90682.1"/>
    </source>
</evidence>
<reference evidence="5 6" key="1">
    <citation type="submission" date="2015-07" db="EMBL/GenBank/DDBJ databases">
        <authorList>
            <person name="Noorani M."/>
        </authorList>
    </citation>
    <scope>NUCLEOTIDE SEQUENCE [LARGE SCALE GENOMIC DNA]</scope>
    <source>
        <strain evidence="6">ATCC 25104 / DSM 625 / JCM 10724 / NBRC 103206 / NCIMB 11243 / YT-1</strain>
    </source>
</reference>
<gene>
    <name evidence="5" type="ORF">BVI061214_01876</name>
</gene>
<feature type="domain" description="DUF11" evidence="3">
    <location>
        <begin position="362"/>
        <end position="489"/>
    </location>
</feature>
<dbReference type="Proteomes" id="UP000037685">
    <property type="component" value="Unassembled WGS sequence"/>
</dbReference>
<dbReference type="Gene3D" id="2.60.40.10">
    <property type="entry name" value="Immunoglobulins"/>
    <property type="match status" value="4"/>
</dbReference>
<feature type="chain" id="PRO_5005831176" description="DUF11 domain-containing protein" evidence="2">
    <location>
        <begin position="19"/>
        <end position="1663"/>
    </location>
</feature>
<dbReference type="InterPro" id="IPR051172">
    <property type="entry name" value="Chlamydia_OmcB"/>
</dbReference>
<dbReference type="InterPro" id="IPR006626">
    <property type="entry name" value="PbH1"/>
</dbReference>
<dbReference type="InterPro" id="IPR011050">
    <property type="entry name" value="Pectin_lyase_fold/virulence"/>
</dbReference>
<keyword evidence="2" id="KW-0732">Signal</keyword>
<evidence type="ECO:0000256" key="1">
    <source>
        <dbReference type="SAM" id="MobiDB-lite"/>
    </source>
</evidence>
<dbReference type="SMART" id="SM00710">
    <property type="entry name" value="PbH1"/>
    <property type="match status" value="7"/>
</dbReference>
<dbReference type="PATRIC" id="fig|271.14.peg.1949"/>
<evidence type="ECO:0000256" key="2">
    <source>
        <dbReference type="SAM" id="SignalP"/>
    </source>
</evidence>
<feature type="compositionally biased region" description="Polar residues" evidence="1">
    <location>
        <begin position="634"/>
        <end position="643"/>
    </location>
</feature>
<dbReference type="InterPro" id="IPR047589">
    <property type="entry name" value="DUF11_rpt"/>
</dbReference>
<feature type="region of interest" description="Disordered" evidence="1">
    <location>
        <begin position="624"/>
        <end position="643"/>
    </location>
</feature>
<dbReference type="EMBL" id="LHCI01000106">
    <property type="protein sequence ID" value="KOX90682.1"/>
    <property type="molecule type" value="Genomic_DNA"/>
</dbReference>
<dbReference type="InterPro" id="IPR012334">
    <property type="entry name" value="Pectin_lyas_fold"/>
</dbReference>
<dbReference type="SUPFAM" id="SSF51126">
    <property type="entry name" value="Pectin lyase-like"/>
    <property type="match status" value="1"/>
</dbReference>
<feature type="domain" description="Right handed beta helix" evidence="4">
    <location>
        <begin position="868"/>
        <end position="1056"/>
    </location>
</feature>
<dbReference type="PANTHER" id="PTHR34819">
    <property type="entry name" value="LARGE CYSTEINE-RICH PERIPLASMIC PROTEIN OMCB"/>
    <property type="match status" value="1"/>
</dbReference>
<evidence type="ECO:0000313" key="6">
    <source>
        <dbReference type="Proteomes" id="UP000037685"/>
    </source>
</evidence>
<evidence type="ECO:0008006" key="7">
    <source>
        <dbReference type="Google" id="ProtNLM"/>
    </source>
</evidence>
<evidence type="ECO:0000259" key="3">
    <source>
        <dbReference type="Pfam" id="PF01345"/>
    </source>
</evidence>
<comment type="caution">
    <text evidence="5">The sequence shown here is derived from an EMBL/GenBank/DDBJ whole genome shotgun (WGS) entry which is preliminary data.</text>
</comment>
<dbReference type="PANTHER" id="PTHR34819:SF3">
    <property type="entry name" value="CELL SURFACE PROTEIN"/>
    <property type="match status" value="1"/>
</dbReference>
<dbReference type="InterPro" id="IPR001434">
    <property type="entry name" value="OmcB-like_DUF11"/>
</dbReference>
<organism evidence="5 6">
    <name type="scientific">Thermus aquaticus</name>
    <dbReference type="NCBI Taxonomy" id="271"/>
    <lineage>
        <taxon>Bacteria</taxon>
        <taxon>Thermotogati</taxon>
        <taxon>Deinococcota</taxon>
        <taxon>Deinococci</taxon>
        <taxon>Thermales</taxon>
        <taxon>Thermaceae</taxon>
        <taxon>Thermus</taxon>
    </lineage>
</organism>
<dbReference type="Pfam" id="PF01345">
    <property type="entry name" value="DUF11"/>
    <property type="match status" value="1"/>
</dbReference>
<protein>
    <recommendedName>
        <fullName evidence="7">DUF11 domain-containing protein</fullName>
    </recommendedName>
</protein>
<evidence type="ECO:0000259" key="4">
    <source>
        <dbReference type="Pfam" id="PF13229"/>
    </source>
</evidence>
<dbReference type="NCBIfam" id="TIGR01451">
    <property type="entry name" value="B_ant_repeat"/>
    <property type="match status" value="2"/>
</dbReference>
<accession>A0A0M9AF49</accession>
<dbReference type="InterPro" id="IPR039448">
    <property type="entry name" value="Beta_helix"/>
</dbReference>
<name>A0A0M9AF49_THEAQ</name>
<dbReference type="Gene3D" id="2.160.20.10">
    <property type="entry name" value="Single-stranded right-handed beta-helix, Pectin lyase-like"/>
    <property type="match status" value="1"/>
</dbReference>
<dbReference type="SUPFAM" id="SSF117074">
    <property type="entry name" value="Hypothetical protein PA1324"/>
    <property type="match status" value="2"/>
</dbReference>
<dbReference type="InterPro" id="IPR013783">
    <property type="entry name" value="Ig-like_fold"/>
</dbReference>
<dbReference type="Pfam" id="PF13229">
    <property type="entry name" value="Beta_helix"/>
    <property type="match status" value="1"/>
</dbReference>
<feature type="signal peptide" evidence="2">
    <location>
        <begin position="1"/>
        <end position="18"/>
    </location>
</feature>
<dbReference type="Gene3D" id="2.60.40.740">
    <property type="match status" value="1"/>
</dbReference>
<proteinExistence type="predicted"/>